<dbReference type="Gene3D" id="6.10.250.3150">
    <property type="match status" value="1"/>
</dbReference>
<feature type="compositionally biased region" description="Polar residues" evidence="2">
    <location>
        <begin position="247"/>
        <end position="263"/>
    </location>
</feature>
<evidence type="ECO:0000256" key="2">
    <source>
        <dbReference type="SAM" id="MobiDB-lite"/>
    </source>
</evidence>
<feature type="coiled-coil region" evidence="1">
    <location>
        <begin position="39"/>
        <end position="105"/>
    </location>
</feature>
<reference evidence="5 6" key="1">
    <citation type="journal article" date="2016" name="Nat. Commun.">
        <title>Thousands of microbial genomes shed light on interconnected biogeochemical processes in an aquifer system.</title>
        <authorList>
            <person name="Anantharaman K."/>
            <person name="Brown C.T."/>
            <person name="Hug L.A."/>
            <person name="Sharon I."/>
            <person name="Castelle C.J."/>
            <person name="Probst A.J."/>
            <person name="Thomas B.C."/>
            <person name="Singh A."/>
            <person name="Wilkins M.J."/>
            <person name="Karaoz U."/>
            <person name="Brodie E.L."/>
            <person name="Williams K.H."/>
            <person name="Hubbard S.S."/>
            <person name="Banfield J.F."/>
        </authorList>
    </citation>
    <scope>NUCLEOTIDE SEQUENCE [LARGE SCALE GENOMIC DNA]</scope>
</reference>
<comment type="caution">
    <text evidence="5">The sequence shown here is derived from an EMBL/GenBank/DDBJ whole genome shotgun (WGS) entry which is preliminary data.</text>
</comment>
<evidence type="ECO:0000256" key="1">
    <source>
        <dbReference type="SAM" id="Coils"/>
    </source>
</evidence>
<evidence type="ECO:0000313" key="6">
    <source>
        <dbReference type="Proteomes" id="UP000176504"/>
    </source>
</evidence>
<proteinExistence type="predicted"/>
<feature type="domain" description="Sporulation stage II protein D amidase enhancer LytB N-terminal" evidence="4">
    <location>
        <begin position="332"/>
        <end position="424"/>
    </location>
</feature>
<feature type="chain" id="PRO_5009514966" description="Sporulation stage II protein D amidase enhancer LytB N-terminal domain-containing protein" evidence="3">
    <location>
        <begin position="30"/>
        <end position="609"/>
    </location>
</feature>
<dbReference type="AlphaFoldDB" id="A0A1F4VCR8"/>
<dbReference type="InterPro" id="IPR013486">
    <property type="entry name" value="SpoIID/LytB"/>
</dbReference>
<keyword evidence="3" id="KW-0732">Signal</keyword>
<keyword evidence="1" id="KW-0175">Coiled coil</keyword>
<accession>A0A1F4VCR8</accession>
<feature type="signal peptide" evidence="3">
    <location>
        <begin position="1"/>
        <end position="29"/>
    </location>
</feature>
<name>A0A1F4VCR8_UNCKA</name>
<dbReference type="PANTHER" id="PTHR45615:SF80">
    <property type="entry name" value="GRIP DOMAIN-CONTAINING PROTEIN"/>
    <property type="match status" value="1"/>
</dbReference>
<dbReference type="SUPFAM" id="SSF57997">
    <property type="entry name" value="Tropomyosin"/>
    <property type="match status" value="1"/>
</dbReference>
<evidence type="ECO:0000259" key="4">
    <source>
        <dbReference type="Pfam" id="PF08486"/>
    </source>
</evidence>
<dbReference type="InterPro" id="IPR013693">
    <property type="entry name" value="SpoIID/LytB_N"/>
</dbReference>
<evidence type="ECO:0000313" key="5">
    <source>
        <dbReference type="EMBL" id="OGC54818.1"/>
    </source>
</evidence>
<feature type="region of interest" description="Disordered" evidence="2">
    <location>
        <begin position="240"/>
        <end position="264"/>
    </location>
</feature>
<dbReference type="EMBL" id="MEVI01000004">
    <property type="protein sequence ID" value="OGC54818.1"/>
    <property type="molecule type" value="Genomic_DNA"/>
</dbReference>
<sequence>MVKLKFWALCLATLLLFLLPVAVSKTSFADELSDIGKKITKTEKKLGDLNDEKKELEEKIEDLIKNLSATEADITSVSQKISSMEAKLSEINKALDEKKKELSDKVALRDKIVRFYYERNALSDFEIFLLSLGDLTEEESGLSGFQRLSQAYAANKVITQNIINTIVYLNGEINQYEKDKKDAEDIKTSLDVQKQKLAQLKSNLAAAHAEAVEELNSLEDEIKKVNDTLSELSSKQQQLLREKLGATSESSTVGDDEQSSSTLPKPSFKPAFAFFTYGYPHRVGANQYGMYGRSKAGQNYKDIIKAYFKNVEISGSCDKSKTIPVKGYGNLKLEDTYLLGIAEMPEAWGGKGGFEALKAQVVLARTYALNYTGYYWDSKSGSLKKRSGSVSICTTQSCQVYNGGKKGGYWKKAVEETCGVTVKYNDAPITAWYASTSGGYTRTSGQVWGSERPWSKGIRDASCSGNIFDCAYDGPKYGNSPWFHKAWGVNKSTGNAWMKASEVEDIFNAYLLSEKGSSYNKNLSPVDKGGWSSDKVKDKLEELGVKPVGKVKNISMKDDGAGFTTSVVLTSDNYSGKSFDGYKFKSVFNLRSPGTLIIWTSFYDVLVED</sequence>
<organism evidence="5 6">
    <name type="scientific">candidate division WWE3 bacterium RIFCSPLOWO2_01_FULL_41_18</name>
    <dbReference type="NCBI Taxonomy" id="1802625"/>
    <lineage>
        <taxon>Bacteria</taxon>
        <taxon>Katanobacteria</taxon>
    </lineage>
</organism>
<dbReference type="PANTHER" id="PTHR45615">
    <property type="entry name" value="MYOSIN HEAVY CHAIN, NON-MUSCLE"/>
    <property type="match status" value="1"/>
</dbReference>
<dbReference type="NCBIfam" id="TIGR02669">
    <property type="entry name" value="SpoIID_LytB"/>
    <property type="match status" value="1"/>
</dbReference>
<evidence type="ECO:0000256" key="3">
    <source>
        <dbReference type="SAM" id="SignalP"/>
    </source>
</evidence>
<dbReference type="Proteomes" id="UP000176504">
    <property type="component" value="Unassembled WGS sequence"/>
</dbReference>
<protein>
    <recommendedName>
        <fullName evidence="4">Sporulation stage II protein D amidase enhancer LytB N-terminal domain-containing protein</fullName>
    </recommendedName>
</protein>
<gene>
    <name evidence="5" type="ORF">A3A78_05075</name>
</gene>
<dbReference type="Pfam" id="PF08486">
    <property type="entry name" value="SpoIID"/>
    <property type="match status" value="1"/>
</dbReference>
<dbReference type="GO" id="GO:0030435">
    <property type="term" value="P:sporulation resulting in formation of a cellular spore"/>
    <property type="evidence" value="ECO:0007669"/>
    <property type="project" value="InterPro"/>
</dbReference>